<evidence type="ECO:0000256" key="1">
    <source>
        <dbReference type="SAM" id="MobiDB-lite"/>
    </source>
</evidence>
<dbReference type="Proteomes" id="UP001043456">
    <property type="component" value="Unassembled WGS sequence"/>
</dbReference>
<gene>
    <name evidence="2" type="ORF">Asppvi_009848</name>
</gene>
<feature type="compositionally biased region" description="Basic and acidic residues" evidence="1">
    <location>
        <begin position="100"/>
        <end position="109"/>
    </location>
</feature>
<dbReference type="GeneID" id="67008458"/>
<name>A0A9P3BL00_9EURO</name>
<feature type="compositionally biased region" description="Basic and acidic residues" evidence="1">
    <location>
        <begin position="84"/>
        <end position="93"/>
    </location>
</feature>
<dbReference type="EMBL" id="BHVY01000007">
    <property type="protein sequence ID" value="GIJ90883.1"/>
    <property type="molecule type" value="Genomic_DNA"/>
</dbReference>
<protein>
    <submittedName>
        <fullName evidence="2">Uncharacterized protein</fullName>
    </submittedName>
</protein>
<feature type="region of interest" description="Disordered" evidence="1">
    <location>
        <begin position="21"/>
        <end position="46"/>
    </location>
</feature>
<evidence type="ECO:0000313" key="3">
    <source>
        <dbReference type="Proteomes" id="UP001043456"/>
    </source>
</evidence>
<evidence type="ECO:0000313" key="2">
    <source>
        <dbReference type="EMBL" id="GIJ90883.1"/>
    </source>
</evidence>
<feature type="compositionally biased region" description="Basic and acidic residues" evidence="1">
    <location>
        <begin position="21"/>
        <end position="33"/>
    </location>
</feature>
<feature type="region of interest" description="Disordered" evidence="1">
    <location>
        <begin position="84"/>
        <end position="109"/>
    </location>
</feature>
<reference evidence="2 3" key="1">
    <citation type="submission" date="2018-10" db="EMBL/GenBank/DDBJ databases">
        <title>Pan-genome distribution and transcriptional activeness of fungal secondary metabolism genes in Aspergillus section Fumigati.</title>
        <authorList>
            <person name="Takahashi H."/>
            <person name="Umemura M."/>
            <person name="Ninomiya A."/>
            <person name="Kusuya Y."/>
            <person name="Urayama S."/>
            <person name="Shimizu M."/>
            <person name="Watanabe A."/>
            <person name="Kamei K."/>
            <person name="Yaguchi T."/>
            <person name="Hagiwara D."/>
        </authorList>
    </citation>
    <scope>NUCLEOTIDE SEQUENCE [LARGE SCALE GENOMIC DNA]</scope>
    <source>
        <strain evidence="2 3">IFM 55266</strain>
    </source>
</reference>
<organism evidence="2 3">
    <name type="scientific">Aspergillus pseudoviridinutans</name>
    <dbReference type="NCBI Taxonomy" id="1517512"/>
    <lineage>
        <taxon>Eukaryota</taxon>
        <taxon>Fungi</taxon>
        <taxon>Dikarya</taxon>
        <taxon>Ascomycota</taxon>
        <taxon>Pezizomycotina</taxon>
        <taxon>Eurotiomycetes</taxon>
        <taxon>Eurotiomycetidae</taxon>
        <taxon>Eurotiales</taxon>
        <taxon>Aspergillaceae</taxon>
        <taxon>Aspergillus</taxon>
        <taxon>Aspergillus subgen. Fumigati</taxon>
    </lineage>
</organism>
<accession>A0A9P3BL00</accession>
<dbReference type="OrthoDB" id="10511746at2759"/>
<sequence>MARIIQQQVIVNNGGCFRMEAPKADERPRALRQKEKKKTRKMDSSIKILRPEVDRLEKAAAAEEAEVARKRTKAKELLKAIKEKEEEKDKEGKTGALVFRSKENEMDME</sequence>
<keyword evidence="3" id="KW-1185">Reference proteome</keyword>
<proteinExistence type="predicted"/>
<dbReference type="AlphaFoldDB" id="A0A9P3BL00"/>
<dbReference type="RefSeq" id="XP_043161629.1">
    <property type="nucleotide sequence ID" value="XM_043305694.1"/>
</dbReference>
<comment type="caution">
    <text evidence="2">The sequence shown here is derived from an EMBL/GenBank/DDBJ whole genome shotgun (WGS) entry which is preliminary data.</text>
</comment>